<dbReference type="Proteomes" id="UP000828390">
    <property type="component" value="Unassembled WGS sequence"/>
</dbReference>
<name>A0A9D4DIQ6_DREPO</name>
<dbReference type="Gene3D" id="3.30.70.270">
    <property type="match status" value="1"/>
</dbReference>
<dbReference type="InterPro" id="IPR043128">
    <property type="entry name" value="Rev_trsase/Diguanyl_cyclase"/>
</dbReference>
<dbReference type="AlphaFoldDB" id="A0A9D4DIQ6"/>
<dbReference type="EMBL" id="JAIWYP010000010">
    <property type="protein sequence ID" value="KAH3748807.1"/>
    <property type="molecule type" value="Genomic_DNA"/>
</dbReference>
<gene>
    <name evidence="1" type="ORF">DPMN_183262</name>
</gene>
<proteinExistence type="predicted"/>
<evidence type="ECO:0000313" key="1">
    <source>
        <dbReference type="EMBL" id="KAH3748807.1"/>
    </source>
</evidence>
<comment type="caution">
    <text evidence="1">The sequence shown here is derived from an EMBL/GenBank/DDBJ whole genome shotgun (WGS) entry which is preliminary data.</text>
</comment>
<evidence type="ECO:0000313" key="2">
    <source>
        <dbReference type="Proteomes" id="UP000828390"/>
    </source>
</evidence>
<reference evidence="1" key="1">
    <citation type="journal article" date="2019" name="bioRxiv">
        <title>The Genome of the Zebra Mussel, Dreissena polymorpha: A Resource for Invasive Species Research.</title>
        <authorList>
            <person name="McCartney M.A."/>
            <person name="Auch B."/>
            <person name="Kono T."/>
            <person name="Mallez S."/>
            <person name="Zhang Y."/>
            <person name="Obille A."/>
            <person name="Becker A."/>
            <person name="Abrahante J.E."/>
            <person name="Garbe J."/>
            <person name="Badalamenti J.P."/>
            <person name="Herman A."/>
            <person name="Mangelson H."/>
            <person name="Liachko I."/>
            <person name="Sullivan S."/>
            <person name="Sone E.D."/>
            <person name="Koren S."/>
            <person name="Silverstein K.A.T."/>
            <person name="Beckman K.B."/>
            <person name="Gohl D.M."/>
        </authorList>
    </citation>
    <scope>NUCLEOTIDE SEQUENCE</scope>
    <source>
        <strain evidence="1">Duluth1</strain>
        <tissue evidence="1">Whole animal</tissue>
    </source>
</reference>
<keyword evidence="2" id="KW-1185">Reference proteome</keyword>
<sequence>MDLRQSLKRSELLKTWIDIPKNKKEVPTCLSFITYLQKCLPNMSEISAQNRKLLEMDWQLETRKALNKISK</sequence>
<protein>
    <submittedName>
        <fullName evidence="1">Uncharacterized protein</fullName>
    </submittedName>
</protein>
<reference evidence="1" key="2">
    <citation type="submission" date="2020-11" db="EMBL/GenBank/DDBJ databases">
        <authorList>
            <person name="McCartney M.A."/>
            <person name="Auch B."/>
            <person name="Kono T."/>
            <person name="Mallez S."/>
            <person name="Becker A."/>
            <person name="Gohl D.M."/>
            <person name="Silverstein K.A.T."/>
            <person name="Koren S."/>
            <person name="Bechman K.B."/>
            <person name="Herman A."/>
            <person name="Abrahante J.E."/>
            <person name="Garbe J."/>
        </authorList>
    </citation>
    <scope>NUCLEOTIDE SEQUENCE</scope>
    <source>
        <strain evidence="1">Duluth1</strain>
        <tissue evidence="1">Whole animal</tissue>
    </source>
</reference>
<accession>A0A9D4DIQ6</accession>
<organism evidence="1 2">
    <name type="scientific">Dreissena polymorpha</name>
    <name type="common">Zebra mussel</name>
    <name type="synonym">Mytilus polymorpha</name>
    <dbReference type="NCBI Taxonomy" id="45954"/>
    <lineage>
        <taxon>Eukaryota</taxon>
        <taxon>Metazoa</taxon>
        <taxon>Spiralia</taxon>
        <taxon>Lophotrochozoa</taxon>
        <taxon>Mollusca</taxon>
        <taxon>Bivalvia</taxon>
        <taxon>Autobranchia</taxon>
        <taxon>Heteroconchia</taxon>
        <taxon>Euheterodonta</taxon>
        <taxon>Imparidentia</taxon>
        <taxon>Neoheterodontei</taxon>
        <taxon>Myida</taxon>
        <taxon>Dreissenoidea</taxon>
        <taxon>Dreissenidae</taxon>
        <taxon>Dreissena</taxon>
    </lineage>
</organism>